<comment type="caution">
    <text evidence="10">The sequence shown here is derived from an EMBL/GenBank/DDBJ whole genome shotgun (WGS) entry which is preliminary data.</text>
</comment>
<feature type="transmembrane region" description="Helical" evidence="8">
    <location>
        <begin position="206"/>
        <end position="223"/>
    </location>
</feature>
<evidence type="ECO:0000256" key="1">
    <source>
        <dbReference type="ARBA" id="ARBA00004651"/>
    </source>
</evidence>
<feature type="transmembrane region" description="Helical" evidence="8">
    <location>
        <begin position="410"/>
        <end position="427"/>
    </location>
</feature>
<feature type="transmembrane region" description="Helical" evidence="8">
    <location>
        <begin position="310"/>
        <end position="330"/>
    </location>
</feature>
<dbReference type="PROSITE" id="PS50850">
    <property type="entry name" value="MFS"/>
    <property type="match status" value="1"/>
</dbReference>
<dbReference type="PRINTS" id="PR01035">
    <property type="entry name" value="TCRTETA"/>
</dbReference>
<feature type="transmembrane region" description="Helical" evidence="8">
    <location>
        <begin position="235"/>
        <end position="253"/>
    </location>
</feature>
<keyword evidence="5 8" id="KW-1133">Transmembrane helix</keyword>
<dbReference type="InterPro" id="IPR011701">
    <property type="entry name" value="MFS"/>
</dbReference>
<feature type="transmembrane region" description="Helical" evidence="8">
    <location>
        <begin position="273"/>
        <end position="298"/>
    </location>
</feature>
<dbReference type="Gene3D" id="1.20.1250.20">
    <property type="entry name" value="MFS general substrate transporter like domains"/>
    <property type="match status" value="1"/>
</dbReference>
<reference evidence="10 11" key="1">
    <citation type="submission" date="2023-08" db="EMBL/GenBank/DDBJ databases">
        <authorList>
            <person name="Girao M."/>
            <person name="Carvalho M.F."/>
        </authorList>
    </citation>
    <scope>NUCLEOTIDE SEQUENCE [LARGE SCALE GENOMIC DNA]</scope>
    <source>
        <strain evidence="10 11">CT-R113</strain>
    </source>
</reference>
<evidence type="ECO:0000256" key="2">
    <source>
        <dbReference type="ARBA" id="ARBA00022448"/>
    </source>
</evidence>
<evidence type="ECO:0000313" key="11">
    <source>
        <dbReference type="Proteomes" id="UP001356095"/>
    </source>
</evidence>
<evidence type="ECO:0000256" key="5">
    <source>
        <dbReference type="ARBA" id="ARBA00022989"/>
    </source>
</evidence>
<evidence type="ECO:0000256" key="8">
    <source>
        <dbReference type="SAM" id="Phobius"/>
    </source>
</evidence>
<feature type="transmembrane region" description="Helical" evidence="8">
    <location>
        <begin position="337"/>
        <end position="357"/>
    </location>
</feature>
<feature type="region of interest" description="Disordered" evidence="7">
    <location>
        <begin position="503"/>
        <end position="536"/>
    </location>
</feature>
<keyword evidence="6 8" id="KW-0472">Membrane</keyword>
<dbReference type="Pfam" id="PF07690">
    <property type="entry name" value="MFS_1"/>
    <property type="match status" value="1"/>
</dbReference>
<feature type="transmembrane region" description="Helical" evidence="8">
    <location>
        <begin position="170"/>
        <end position="194"/>
    </location>
</feature>
<keyword evidence="3" id="KW-1003">Cell membrane</keyword>
<accession>A0ABU7KFS2</accession>
<evidence type="ECO:0000313" key="10">
    <source>
        <dbReference type="EMBL" id="MEE2041057.1"/>
    </source>
</evidence>
<sequence>MRTPSPPRTPRRATARTWAGLVVLLIPALLVSMDISVLFVAAPAIAEALEPGATQWLWMMDVYGFVLAGLLVTMGGLGDLVGRRRLLLTGAVLFGAASALLAFAPSAELFIAGRALLGLAGATLAPSTLSLIRDMFTDPRQRGTAVGAWTVAFTGGAVAGPILGGLLLEFFWWGSAFLVNLPFMVLLTVVAPFLVPESRDPDAAGFDLIGAGTSLVAVLGPVYAAKRLAEHGVEAQGVIALLVGAAFLVLFVLRQRSAAHPLVDITLFARPAFTAAVASNTAVAFASAGLGLLAFTFLQTVHGLSPLQAALWSLPVLVGTVLGVVLAGAASSRVRPGLLMASGLLSGAAGFSVVGSLEVGTPLPVLIGGYTVLTFGVGIVGTLANGLVLATAPPERAGAAAGVSETSTELGAALGIAVLGTAATTVYRRAMEDGPSGAEGPAGETVAGAVAAAPGAEDPGALLDAAFTAYTAGVGTAALTGAAVLAAVALLVAVALRELPPGAGEGHTGAGRSAGDPGAPALDTRVVSDRGQAPRA</sequence>
<dbReference type="EMBL" id="JAUZMY010000040">
    <property type="protein sequence ID" value="MEE2041057.1"/>
    <property type="molecule type" value="Genomic_DNA"/>
</dbReference>
<feature type="transmembrane region" description="Helical" evidence="8">
    <location>
        <begin position="363"/>
        <end position="389"/>
    </location>
</feature>
<evidence type="ECO:0000256" key="6">
    <source>
        <dbReference type="ARBA" id="ARBA00023136"/>
    </source>
</evidence>
<dbReference type="Proteomes" id="UP001356095">
    <property type="component" value="Unassembled WGS sequence"/>
</dbReference>
<organism evidence="10 11">
    <name type="scientific">Nocardiopsis codii</name>
    <dbReference type="NCBI Taxonomy" id="3065942"/>
    <lineage>
        <taxon>Bacteria</taxon>
        <taxon>Bacillati</taxon>
        <taxon>Actinomycetota</taxon>
        <taxon>Actinomycetes</taxon>
        <taxon>Streptosporangiales</taxon>
        <taxon>Nocardiopsidaceae</taxon>
        <taxon>Nocardiopsis</taxon>
    </lineage>
</organism>
<feature type="transmembrane region" description="Helical" evidence="8">
    <location>
        <begin position="144"/>
        <end position="164"/>
    </location>
</feature>
<dbReference type="InterPro" id="IPR001958">
    <property type="entry name" value="Tet-R_TetA/multi-R_MdtG-like"/>
</dbReference>
<evidence type="ECO:0000259" key="9">
    <source>
        <dbReference type="PROSITE" id="PS50850"/>
    </source>
</evidence>
<keyword evidence="2" id="KW-0813">Transport</keyword>
<protein>
    <submittedName>
        <fullName evidence="10">MFS transporter</fullName>
    </submittedName>
</protein>
<dbReference type="PANTHER" id="PTHR42718">
    <property type="entry name" value="MAJOR FACILITATOR SUPERFAMILY MULTIDRUG TRANSPORTER MFSC"/>
    <property type="match status" value="1"/>
</dbReference>
<dbReference type="PANTHER" id="PTHR42718:SF47">
    <property type="entry name" value="METHYL VIOLOGEN RESISTANCE PROTEIN SMVA"/>
    <property type="match status" value="1"/>
</dbReference>
<dbReference type="Gene3D" id="1.20.1720.10">
    <property type="entry name" value="Multidrug resistance protein D"/>
    <property type="match status" value="1"/>
</dbReference>
<proteinExistence type="predicted"/>
<feature type="transmembrane region" description="Helical" evidence="8">
    <location>
        <begin position="469"/>
        <end position="496"/>
    </location>
</feature>
<dbReference type="CDD" id="cd17321">
    <property type="entry name" value="MFS_MMR_MDR_like"/>
    <property type="match status" value="1"/>
</dbReference>
<name>A0ABU7KFS2_9ACTN</name>
<comment type="subcellular location">
    <subcellularLocation>
        <location evidence="1">Cell membrane</location>
        <topology evidence="1">Multi-pass membrane protein</topology>
    </subcellularLocation>
</comment>
<dbReference type="InterPro" id="IPR036259">
    <property type="entry name" value="MFS_trans_sf"/>
</dbReference>
<keyword evidence="11" id="KW-1185">Reference proteome</keyword>
<evidence type="ECO:0000256" key="7">
    <source>
        <dbReference type="SAM" id="MobiDB-lite"/>
    </source>
</evidence>
<feature type="transmembrane region" description="Helical" evidence="8">
    <location>
        <begin position="86"/>
        <end position="105"/>
    </location>
</feature>
<gene>
    <name evidence="10" type="ORF">Q8791_27925</name>
</gene>
<feature type="transmembrane region" description="Helical" evidence="8">
    <location>
        <begin position="111"/>
        <end position="132"/>
    </location>
</feature>
<keyword evidence="4 8" id="KW-0812">Transmembrane</keyword>
<dbReference type="RefSeq" id="WP_330094818.1">
    <property type="nucleotide sequence ID" value="NZ_JAUZMY010000040.1"/>
</dbReference>
<dbReference type="SUPFAM" id="SSF103473">
    <property type="entry name" value="MFS general substrate transporter"/>
    <property type="match status" value="1"/>
</dbReference>
<dbReference type="InterPro" id="IPR020846">
    <property type="entry name" value="MFS_dom"/>
</dbReference>
<feature type="domain" description="Major facilitator superfamily (MFS) profile" evidence="9">
    <location>
        <begin position="20"/>
        <end position="500"/>
    </location>
</feature>
<evidence type="ECO:0000256" key="3">
    <source>
        <dbReference type="ARBA" id="ARBA00022475"/>
    </source>
</evidence>
<evidence type="ECO:0000256" key="4">
    <source>
        <dbReference type="ARBA" id="ARBA00022692"/>
    </source>
</evidence>
<feature type="transmembrane region" description="Helical" evidence="8">
    <location>
        <begin position="58"/>
        <end position="77"/>
    </location>
</feature>